<dbReference type="AlphaFoldDB" id="A0A7X8XUE8"/>
<comment type="caution">
    <text evidence="1">The sequence shown here is derived from an EMBL/GenBank/DDBJ whole genome shotgun (WGS) entry which is preliminary data.</text>
</comment>
<dbReference type="RefSeq" id="WP_168880994.1">
    <property type="nucleotide sequence ID" value="NZ_JABAIL010000001.1"/>
</dbReference>
<reference evidence="1 2" key="1">
    <citation type="submission" date="2020-04" db="EMBL/GenBank/DDBJ databases">
        <title>Flammeovirga sp. SR4, a novel species isolated from seawater.</title>
        <authorList>
            <person name="Wang X."/>
        </authorList>
    </citation>
    <scope>NUCLEOTIDE SEQUENCE [LARGE SCALE GENOMIC DNA]</scope>
    <source>
        <strain evidence="1 2">SR4</strain>
    </source>
</reference>
<dbReference type="Proteomes" id="UP000585050">
    <property type="component" value="Unassembled WGS sequence"/>
</dbReference>
<protein>
    <submittedName>
        <fullName evidence="1">Uncharacterized protein</fullName>
    </submittedName>
</protein>
<dbReference type="EMBL" id="JABAIL010000001">
    <property type="protein sequence ID" value="NLR90288.1"/>
    <property type="molecule type" value="Genomic_DNA"/>
</dbReference>
<evidence type="ECO:0000313" key="1">
    <source>
        <dbReference type="EMBL" id="NLR90288.1"/>
    </source>
</evidence>
<accession>A0A7X8XUE8</accession>
<proteinExistence type="predicted"/>
<organism evidence="1 2">
    <name type="scientific">Flammeovirga agarivorans</name>
    <dbReference type="NCBI Taxonomy" id="2726742"/>
    <lineage>
        <taxon>Bacteria</taxon>
        <taxon>Pseudomonadati</taxon>
        <taxon>Bacteroidota</taxon>
        <taxon>Cytophagia</taxon>
        <taxon>Cytophagales</taxon>
        <taxon>Flammeovirgaceae</taxon>
        <taxon>Flammeovirga</taxon>
    </lineage>
</organism>
<gene>
    <name evidence="1" type="ORF">HGP29_03680</name>
</gene>
<evidence type="ECO:0000313" key="2">
    <source>
        <dbReference type="Proteomes" id="UP000585050"/>
    </source>
</evidence>
<keyword evidence="2" id="KW-1185">Reference proteome</keyword>
<name>A0A7X8XUE8_9BACT</name>
<sequence length="118" mass="13643">MSEPVQVESGEMIQFMDSMILKLDITGKEVKGTFDWVVSETDRKEGTLVGTIENDLIKAIYSYSDHGLTVKEEKYIKIEDEYAYFRIGGKMRLKDGVYIYTSDNDLNYDFGSKIPRKY</sequence>